<reference evidence="1" key="1">
    <citation type="journal article" date="2015" name="Nature">
        <title>Complex archaea that bridge the gap between prokaryotes and eukaryotes.</title>
        <authorList>
            <person name="Spang A."/>
            <person name="Saw J.H."/>
            <person name="Jorgensen S.L."/>
            <person name="Zaremba-Niedzwiedzka K."/>
            <person name="Martijn J."/>
            <person name="Lind A.E."/>
            <person name="van Eijk R."/>
            <person name="Schleper C."/>
            <person name="Guy L."/>
            <person name="Ettema T.J."/>
        </authorList>
    </citation>
    <scope>NUCLEOTIDE SEQUENCE</scope>
</reference>
<protein>
    <recommendedName>
        <fullName evidence="2">DUF1540 domain-containing protein</fullName>
    </recommendedName>
</protein>
<dbReference type="EMBL" id="LAZR01008389">
    <property type="protein sequence ID" value="KKM79068.1"/>
    <property type="molecule type" value="Genomic_DNA"/>
</dbReference>
<evidence type="ECO:0008006" key="2">
    <source>
        <dbReference type="Google" id="ProtNLM"/>
    </source>
</evidence>
<sequence length="56" mass="6355">MVQLNCRNFKCTFNKEGSCRLESITLQPVDSLLIDKLICVEAERKPTGRPNSKSDK</sequence>
<organism evidence="1">
    <name type="scientific">marine sediment metagenome</name>
    <dbReference type="NCBI Taxonomy" id="412755"/>
    <lineage>
        <taxon>unclassified sequences</taxon>
        <taxon>metagenomes</taxon>
        <taxon>ecological metagenomes</taxon>
    </lineage>
</organism>
<gene>
    <name evidence="1" type="ORF">LCGC14_1353550</name>
</gene>
<name>A0A0F9KAS3_9ZZZZ</name>
<comment type="caution">
    <text evidence="1">The sequence shown here is derived from an EMBL/GenBank/DDBJ whole genome shotgun (WGS) entry which is preliminary data.</text>
</comment>
<accession>A0A0F9KAS3</accession>
<evidence type="ECO:0000313" key="1">
    <source>
        <dbReference type="EMBL" id="KKM79068.1"/>
    </source>
</evidence>
<dbReference type="AlphaFoldDB" id="A0A0F9KAS3"/>
<proteinExistence type="predicted"/>